<feature type="region of interest" description="Disordered" evidence="1">
    <location>
        <begin position="87"/>
        <end position="129"/>
    </location>
</feature>
<gene>
    <name evidence="2" type="ORF">PR048_019340</name>
</gene>
<evidence type="ECO:0000313" key="3">
    <source>
        <dbReference type="Proteomes" id="UP001159363"/>
    </source>
</evidence>
<proteinExistence type="predicted"/>
<organism evidence="2 3">
    <name type="scientific">Dryococelus australis</name>
    <dbReference type="NCBI Taxonomy" id="614101"/>
    <lineage>
        <taxon>Eukaryota</taxon>
        <taxon>Metazoa</taxon>
        <taxon>Ecdysozoa</taxon>
        <taxon>Arthropoda</taxon>
        <taxon>Hexapoda</taxon>
        <taxon>Insecta</taxon>
        <taxon>Pterygota</taxon>
        <taxon>Neoptera</taxon>
        <taxon>Polyneoptera</taxon>
        <taxon>Phasmatodea</taxon>
        <taxon>Verophasmatodea</taxon>
        <taxon>Anareolatae</taxon>
        <taxon>Phasmatidae</taxon>
        <taxon>Eurycanthinae</taxon>
        <taxon>Dryococelus</taxon>
    </lineage>
</organism>
<dbReference type="Proteomes" id="UP001159363">
    <property type="component" value="Chromosome 6"/>
</dbReference>
<feature type="region of interest" description="Disordered" evidence="1">
    <location>
        <begin position="1"/>
        <end position="26"/>
    </location>
</feature>
<sequence length="1259" mass="142092">MRIEREKHAKTHRPMATSTLSMPRRDNAATLYRAKKLDPKTLRIGLTCHGAERGSLLHERAVDEPDAGVERVYPGEALAALAQLDAHQDDEVDDWPGEDERHEDEQPHGGVEGREQPRPVGRLGRPLHHDHPVDVAQAERVAHALLLLPDERQEVGRHVRLLRQHQSLSHRPPSHSLPQVLRPFPQKPIVWSGWGSIHTPSASPGHNRSRLPLTARSVNKRGNLSRTSPAYRLHVPGPRRGSCSYPDPPPTVFTPTEPTMKASTWAIIRQADHVKTQNRDMKISHFERHVSSHRRFVGCTQLSRRSHNGEDIWDTCVSVGRASSPRQLDRRLLPPKTSPGNNFPPLHNGIDWQQSPSMAAVTARKRLTFIVNCFPSEVFSVPSLHERRVSLLQPRVLPALQRGVNPDQFELPLCPTSTSGCPLTRWRDFYVIQADRGRSCRHETSRVAKLDHYHQCRATSRYVATQEVWIVRPGLREEINTTYERALYVHEEFFERIEALRDFSGRSSLGARAPNKGATGAQWLDNPIVRPQLLRGGLFVEPDEASSARLRSARLKGGTFFENRNFNCAMHRAPSISRIDVAHPEQSCVVVADDVLVGRDHFVREAKLGAQDLHELEDNSLAHILAVLRHHVAQRVILQATPHRLGLNVSSTTRSLETVQVAQGRGIGEGMRRNQPCPGVISENQGKPKSGWQDRESNPGPPECESTAPPRSDAVVEETEAIPGKHMNRRQRPPRNQWCLVRPSKQSNACPDSFLTMRSQWFPGRRRVGRVGRPHGEGRGLMAASTCVRSYDGSAFLTELKRTGEKMNENRSPASGDCGLGSAGHRTWLAVAEAACYTRGHLRQCKLHREEELWKDREGIGKESAMAFIWGPIPAFAWSDFRQPWKVEVRMAGPRIEPSPPPPPPECESSELPTAPPRSKPRIDYTTSTPLKLASQDNILYVMSPDVGVFFVTEYRGKLSYRNGSDLQVDVFEHRGFWRMHPGSTTSSSENRNHILHLRKLSPPALHAYSFQTAPLPPRRTGFNPQSVTPYFRKWVSVPDDAAGWRVFSGISRFRALVFRAAPFSSYFTLIGADLPGKIWPRGEPATHIKSLIAAKCKTLDWRAVFSSCCVYLWDFQRRPYYFIGGNVLNFGGVLAKVVRAHAHHQQRYQRLHLRSFFSLDLSGETKSRSLSCLNFHQLKPNVSGRRKMCETRIQKVAGSVPPSSLETSTKVLGNRNRTCLGVGRCVRLAFRKSRVQFRLLHWKPQQKCLEIETERVWA</sequence>
<feature type="compositionally biased region" description="Pro residues" evidence="1">
    <location>
        <begin position="897"/>
        <end position="906"/>
    </location>
</feature>
<feature type="compositionally biased region" description="Basic and acidic residues" evidence="1">
    <location>
        <begin position="98"/>
        <end position="117"/>
    </location>
</feature>
<feature type="region of interest" description="Disordered" evidence="1">
    <location>
        <begin position="893"/>
        <end position="928"/>
    </location>
</feature>
<evidence type="ECO:0000256" key="1">
    <source>
        <dbReference type="SAM" id="MobiDB-lite"/>
    </source>
</evidence>
<keyword evidence="3" id="KW-1185">Reference proteome</keyword>
<feature type="region of interest" description="Disordered" evidence="1">
    <location>
        <begin position="228"/>
        <end position="257"/>
    </location>
</feature>
<feature type="compositionally biased region" description="Acidic residues" evidence="1">
    <location>
        <begin position="88"/>
        <end position="97"/>
    </location>
</feature>
<accession>A0ABQ9H3B6</accession>
<reference evidence="2 3" key="1">
    <citation type="submission" date="2023-02" db="EMBL/GenBank/DDBJ databases">
        <title>LHISI_Scaffold_Assembly.</title>
        <authorList>
            <person name="Stuart O.P."/>
            <person name="Cleave R."/>
            <person name="Magrath M.J.L."/>
            <person name="Mikheyev A.S."/>
        </authorList>
    </citation>
    <scope>NUCLEOTIDE SEQUENCE [LARGE SCALE GENOMIC DNA]</scope>
    <source>
        <strain evidence="2">Daus_M_001</strain>
        <tissue evidence="2">Leg muscle</tissue>
    </source>
</reference>
<protein>
    <submittedName>
        <fullName evidence="2">Uncharacterized protein</fullName>
    </submittedName>
</protein>
<dbReference type="EMBL" id="JARBHB010000007">
    <property type="protein sequence ID" value="KAJ8878754.1"/>
    <property type="molecule type" value="Genomic_DNA"/>
</dbReference>
<feature type="region of interest" description="Disordered" evidence="1">
    <location>
        <begin position="666"/>
        <end position="736"/>
    </location>
</feature>
<evidence type="ECO:0000313" key="2">
    <source>
        <dbReference type="EMBL" id="KAJ8878754.1"/>
    </source>
</evidence>
<comment type="caution">
    <text evidence="2">The sequence shown here is derived from an EMBL/GenBank/DDBJ whole genome shotgun (WGS) entry which is preliminary data.</text>
</comment>
<name>A0ABQ9H3B6_9NEOP</name>